<dbReference type="WBParaSite" id="nRc.2.0.1.t47269-RA">
    <property type="protein sequence ID" value="nRc.2.0.1.t47269-RA"/>
    <property type="gene ID" value="nRc.2.0.1.g47269"/>
</dbReference>
<keyword evidence="2" id="KW-1185">Reference proteome</keyword>
<evidence type="ECO:0000256" key="1">
    <source>
        <dbReference type="SAM" id="MobiDB-lite"/>
    </source>
</evidence>
<feature type="compositionally biased region" description="Polar residues" evidence="1">
    <location>
        <begin position="9"/>
        <end position="21"/>
    </location>
</feature>
<protein>
    <submittedName>
        <fullName evidence="3">Uncharacterized protein</fullName>
    </submittedName>
</protein>
<sequence>LIPDEEPFQNDNPLINGGAQSNEKDTDILKTPTIDRRNRDFQFLSPLFSQNLEQLNKLVQNDSQGKKSDILDPDDEPKVQSVQVDKDVIELESEE</sequence>
<name>A0A915L8A2_ROMCU</name>
<feature type="region of interest" description="Disordered" evidence="1">
    <location>
        <begin position="1"/>
        <end position="27"/>
    </location>
</feature>
<proteinExistence type="predicted"/>
<evidence type="ECO:0000313" key="3">
    <source>
        <dbReference type="WBParaSite" id="nRc.2.0.1.t47269-RA"/>
    </source>
</evidence>
<dbReference type="AlphaFoldDB" id="A0A915L8A2"/>
<evidence type="ECO:0000313" key="2">
    <source>
        <dbReference type="Proteomes" id="UP000887565"/>
    </source>
</evidence>
<organism evidence="2 3">
    <name type="scientific">Romanomermis culicivorax</name>
    <name type="common">Nematode worm</name>
    <dbReference type="NCBI Taxonomy" id="13658"/>
    <lineage>
        <taxon>Eukaryota</taxon>
        <taxon>Metazoa</taxon>
        <taxon>Ecdysozoa</taxon>
        <taxon>Nematoda</taxon>
        <taxon>Enoplea</taxon>
        <taxon>Dorylaimia</taxon>
        <taxon>Mermithida</taxon>
        <taxon>Mermithoidea</taxon>
        <taxon>Mermithidae</taxon>
        <taxon>Romanomermis</taxon>
    </lineage>
</organism>
<dbReference type="Proteomes" id="UP000887565">
    <property type="component" value="Unplaced"/>
</dbReference>
<accession>A0A915L8A2</accession>
<reference evidence="3" key="1">
    <citation type="submission" date="2022-11" db="UniProtKB">
        <authorList>
            <consortium name="WormBaseParasite"/>
        </authorList>
    </citation>
    <scope>IDENTIFICATION</scope>
</reference>
<feature type="region of interest" description="Disordered" evidence="1">
    <location>
        <begin position="63"/>
        <end position="95"/>
    </location>
</feature>